<evidence type="ECO:0000256" key="1">
    <source>
        <dbReference type="SAM" id="Phobius"/>
    </source>
</evidence>
<dbReference type="EMBL" id="JBFOCI010000003">
    <property type="protein sequence ID" value="MEW9807030.1"/>
    <property type="molecule type" value="Genomic_DNA"/>
</dbReference>
<accession>A0ABV3R139</accession>
<evidence type="ECO:0000313" key="2">
    <source>
        <dbReference type="EMBL" id="MEW9807030.1"/>
    </source>
</evidence>
<sequence length="188" mass="21293">MIMYQLLRPLAYMSIRDDSKWKIDILLPMLFSILATCTIYALPVAPVIFGKDGVIQLLMGLFQILPGFYLTALAAVATFNRPDMDNLLPDPAPTVEVSVRGRSTKIELTRRRMLSMLFGYLTFLSFGIYFVSLAAQIGAPSVVAMTPAWLLWYVRCAFSVGFGFLLWQMIFITLFGLYQLSDRMHQPD</sequence>
<proteinExistence type="predicted"/>
<feature type="transmembrane region" description="Helical" evidence="1">
    <location>
        <begin position="150"/>
        <end position="178"/>
    </location>
</feature>
<keyword evidence="3" id="KW-1185">Reference proteome</keyword>
<feature type="transmembrane region" description="Helical" evidence="1">
    <location>
        <begin position="21"/>
        <end position="42"/>
    </location>
</feature>
<protein>
    <submittedName>
        <fullName evidence="2">Uncharacterized protein</fullName>
    </submittedName>
</protein>
<feature type="transmembrane region" description="Helical" evidence="1">
    <location>
        <begin position="117"/>
        <end position="138"/>
    </location>
</feature>
<keyword evidence="1" id="KW-0472">Membrane</keyword>
<keyword evidence="1" id="KW-0812">Transmembrane</keyword>
<gene>
    <name evidence="2" type="ORF">ABUE31_13645</name>
</gene>
<reference evidence="2 3" key="1">
    <citation type="submission" date="2024-06" db="EMBL/GenBank/DDBJ databases">
        <authorList>
            <person name="Tuo L."/>
        </authorList>
    </citation>
    <scope>NUCLEOTIDE SEQUENCE [LARGE SCALE GENOMIC DNA]</scope>
    <source>
        <strain evidence="2 3">ZMM04-5</strain>
    </source>
</reference>
<name>A0ABV3R139_9HYPH</name>
<organism evidence="2 3">
    <name type="scientific">Mesorhizobium marinum</name>
    <dbReference type="NCBI Taxonomy" id="3228790"/>
    <lineage>
        <taxon>Bacteria</taxon>
        <taxon>Pseudomonadati</taxon>
        <taxon>Pseudomonadota</taxon>
        <taxon>Alphaproteobacteria</taxon>
        <taxon>Hyphomicrobiales</taxon>
        <taxon>Phyllobacteriaceae</taxon>
        <taxon>Mesorhizobium</taxon>
    </lineage>
</organism>
<evidence type="ECO:0000313" key="3">
    <source>
        <dbReference type="Proteomes" id="UP001556196"/>
    </source>
</evidence>
<feature type="transmembrane region" description="Helical" evidence="1">
    <location>
        <begin position="54"/>
        <end position="79"/>
    </location>
</feature>
<comment type="caution">
    <text evidence="2">The sequence shown here is derived from an EMBL/GenBank/DDBJ whole genome shotgun (WGS) entry which is preliminary data.</text>
</comment>
<dbReference type="Proteomes" id="UP001556196">
    <property type="component" value="Unassembled WGS sequence"/>
</dbReference>
<keyword evidence="1" id="KW-1133">Transmembrane helix</keyword>
<dbReference type="RefSeq" id="WP_367724151.1">
    <property type="nucleotide sequence ID" value="NZ_JBFOCH010000003.1"/>
</dbReference>